<dbReference type="RefSeq" id="WP_331214615.1">
    <property type="nucleotide sequence ID" value="NZ_JAZGQK010000011.1"/>
</dbReference>
<gene>
    <name evidence="2" type="ORF">V1633_13470</name>
</gene>
<keyword evidence="3" id="KW-1185">Reference proteome</keyword>
<organism evidence="2 3">
    <name type="scientific">Plantactinospora sonchi</name>
    <dbReference type="NCBI Taxonomy" id="1544735"/>
    <lineage>
        <taxon>Bacteria</taxon>
        <taxon>Bacillati</taxon>
        <taxon>Actinomycetota</taxon>
        <taxon>Actinomycetes</taxon>
        <taxon>Micromonosporales</taxon>
        <taxon>Micromonosporaceae</taxon>
        <taxon>Plantactinospora</taxon>
    </lineage>
</organism>
<name>A0ABU7RTC8_9ACTN</name>
<evidence type="ECO:0008006" key="4">
    <source>
        <dbReference type="Google" id="ProtNLM"/>
    </source>
</evidence>
<comment type="caution">
    <text evidence="2">The sequence shown here is derived from an EMBL/GenBank/DDBJ whole genome shotgun (WGS) entry which is preliminary data.</text>
</comment>
<feature type="region of interest" description="Disordered" evidence="1">
    <location>
        <begin position="114"/>
        <end position="133"/>
    </location>
</feature>
<evidence type="ECO:0000256" key="1">
    <source>
        <dbReference type="SAM" id="MobiDB-lite"/>
    </source>
</evidence>
<dbReference type="EMBL" id="JAZGQK010000011">
    <property type="protein sequence ID" value="MEE6259494.1"/>
    <property type="molecule type" value="Genomic_DNA"/>
</dbReference>
<reference evidence="2 3" key="1">
    <citation type="submission" date="2024-01" db="EMBL/GenBank/DDBJ databases">
        <title>Genome insights into Plantactinospora sonchi sp. nov.</title>
        <authorList>
            <person name="Wang L."/>
        </authorList>
    </citation>
    <scope>NUCLEOTIDE SEQUENCE [LARGE SCALE GENOMIC DNA]</scope>
    <source>
        <strain evidence="2 3">NEAU-QY2</strain>
    </source>
</reference>
<protein>
    <recommendedName>
        <fullName evidence="4">AP2-like integrase N-terminal domain-containing protein</fullName>
    </recommendedName>
</protein>
<dbReference type="Proteomes" id="UP001332243">
    <property type="component" value="Unassembled WGS sequence"/>
</dbReference>
<evidence type="ECO:0000313" key="3">
    <source>
        <dbReference type="Proteomes" id="UP001332243"/>
    </source>
</evidence>
<sequence length="133" mass="15583">MAVDDLWYLSKRGPNGERVKSKRYGRGKRWRCRYEDATGHTRTRFFERKADADAWDKKASNGTAEETQTDQGERRTTFHDYAERWRLSRQIGQALDYRRHTESRYATTTIRTSATGRSALSTSRTFWSGSPSY</sequence>
<accession>A0ABU7RTC8</accession>
<evidence type="ECO:0000313" key="2">
    <source>
        <dbReference type="EMBL" id="MEE6259494.1"/>
    </source>
</evidence>
<proteinExistence type="predicted"/>